<evidence type="ECO:0000256" key="7">
    <source>
        <dbReference type="ARBA" id="ARBA00023303"/>
    </source>
</evidence>
<comment type="similarity">
    <text evidence="8">Belongs to the two pore domain potassium channel (TC 1.A.1.8) family.</text>
</comment>
<organism evidence="11 12">
    <name type="scientific">Apis cerana cerana</name>
    <name type="common">Oriental honeybee</name>
    <dbReference type="NCBI Taxonomy" id="94128"/>
    <lineage>
        <taxon>Eukaryota</taxon>
        <taxon>Metazoa</taxon>
        <taxon>Ecdysozoa</taxon>
        <taxon>Arthropoda</taxon>
        <taxon>Hexapoda</taxon>
        <taxon>Insecta</taxon>
        <taxon>Pterygota</taxon>
        <taxon>Neoptera</taxon>
        <taxon>Endopterygota</taxon>
        <taxon>Hymenoptera</taxon>
        <taxon>Apocrita</taxon>
        <taxon>Aculeata</taxon>
        <taxon>Apoidea</taxon>
        <taxon>Anthophila</taxon>
        <taxon>Apidae</taxon>
        <taxon>Apis</taxon>
    </lineage>
</organism>
<feature type="domain" description="Potassium channel" evidence="10">
    <location>
        <begin position="108"/>
        <end position="164"/>
    </location>
</feature>
<evidence type="ECO:0000256" key="6">
    <source>
        <dbReference type="ARBA" id="ARBA00023136"/>
    </source>
</evidence>
<dbReference type="GO" id="GO:0015271">
    <property type="term" value="F:outward rectifier potassium channel activity"/>
    <property type="evidence" value="ECO:0007669"/>
    <property type="project" value="TreeGrafter"/>
</dbReference>
<accession>A0A2A3ELZ9</accession>
<feature type="transmembrane region" description="Helical" evidence="9">
    <location>
        <begin position="253"/>
        <end position="275"/>
    </location>
</feature>
<evidence type="ECO:0000256" key="9">
    <source>
        <dbReference type="SAM" id="Phobius"/>
    </source>
</evidence>
<dbReference type="InterPro" id="IPR013099">
    <property type="entry name" value="K_chnl_dom"/>
</dbReference>
<dbReference type="EMBL" id="KZ288222">
    <property type="protein sequence ID" value="PBC32061.1"/>
    <property type="molecule type" value="Genomic_DNA"/>
</dbReference>
<keyword evidence="7 8" id="KW-0407">Ion channel</keyword>
<evidence type="ECO:0000256" key="8">
    <source>
        <dbReference type="RuleBase" id="RU003857"/>
    </source>
</evidence>
<keyword evidence="12" id="KW-1185">Reference proteome</keyword>
<evidence type="ECO:0000259" key="10">
    <source>
        <dbReference type="Pfam" id="PF07885"/>
    </source>
</evidence>
<evidence type="ECO:0000256" key="2">
    <source>
        <dbReference type="ARBA" id="ARBA00022448"/>
    </source>
</evidence>
<keyword evidence="5 8" id="KW-0406">Ion transport</keyword>
<dbReference type="STRING" id="94128.A0A2A3ELZ9"/>
<dbReference type="InterPro" id="IPR003280">
    <property type="entry name" value="2pore_dom_K_chnl"/>
</dbReference>
<keyword evidence="2 8" id="KW-0813">Transport</keyword>
<dbReference type="SUPFAM" id="SSF81324">
    <property type="entry name" value="Voltage-gated potassium channels"/>
    <property type="match status" value="2"/>
</dbReference>
<protein>
    <submittedName>
        <fullName evidence="11">TWiK family of potassium channels protein</fullName>
    </submittedName>
</protein>
<keyword evidence="4 9" id="KW-1133">Transmembrane helix</keyword>
<comment type="subcellular location">
    <subcellularLocation>
        <location evidence="1">Membrane</location>
        <topology evidence="1">Multi-pass membrane protein</topology>
    </subcellularLocation>
</comment>
<feature type="transmembrane region" description="Helical" evidence="9">
    <location>
        <begin position="200"/>
        <end position="220"/>
    </location>
</feature>
<dbReference type="Gene3D" id="1.10.287.70">
    <property type="match status" value="1"/>
</dbReference>
<name>A0A2A3ELZ9_APICC</name>
<reference evidence="11 12" key="1">
    <citation type="submission" date="2014-07" db="EMBL/GenBank/DDBJ databases">
        <title>Genomic and transcriptomic analysis on Apis cerana provide comprehensive insights into honey bee biology.</title>
        <authorList>
            <person name="Diao Q."/>
            <person name="Sun L."/>
            <person name="Zheng H."/>
            <person name="Zheng H."/>
            <person name="Xu S."/>
            <person name="Wang S."/>
            <person name="Zeng Z."/>
            <person name="Hu F."/>
            <person name="Su S."/>
            <person name="Wu J."/>
        </authorList>
    </citation>
    <scope>NUCLEOTIDE SEQUENCE [LARGE SCALE GENOMIC DNA]</scope>
    <source>
        <tissue evidence="11">Pupae without intestine</tissue>
    </source>
</reference>
<evidence type="ECO:0000313" key="12">
    <source>
        <dbReference type="Proteomes" id="UP000242457"/>
    </source>
</evidence>
<dbReference type="Proteomes" id="UP000242457">
    <property type="component" value="Unassembled WGS sequence"/>
</dbReference>
<dbReference type="GO" id="GO:0005886">
    <property type="term" value="C:plasma membrane"/>
    <property type="evidence" value="ECO:0007669"/>
    <property type="project" value="TreeGrafter"/>
</dbReference>
<dbReference type="PANTHER" id="PTHR11003">
    <property type="entry name" value="POTASSIUM CHANNEL, SUBFAMILY K"/>
    <property type="match status" value="1"/>
</dbReference>
<feature type="domain" description="Potassium channel" evidence="10">
    <location>
        <begin position="206"/>
        <end position="277"/>
    </location>
</feature>
<gene>
    <name evidence="11" type="ORF">APICC_00521</name>
</gene>
<feature type="transmembrane region" description="Helical" evidence="9">
    <location>
        <begin position="112"/>
        <end position="131"/>
    </location>
</feature>
<evidence type="ECO:0000256" key="3">
    <source>
        <dbReference type="ARBA" id="ARBA00022692"/>
    </source>
</evidence>
<evidence type="ECO:0000256" key="5">
    <source>
        <dbReference type="ARBA" id="ARBA00023065"/>
    </source>
</evidence>
<dbReference type="GO" id="GO:0022841">
    <property type="term" value="F:potassium ion leak channel activity"/>
    <property type="evidence" value="ECO:0007669"/>
    <property type="project" value="TreeGrafter"/>
</dbReference>
<evidence type="ECO:0000313" key="11">
    <source>
        <dbReference type="EMBL" id="PBC32061.1"/>
    </source>
</evidence>
<keyword evidence="3 8" id="KW-0812">Transmembrane</keyword>
<dbReference type="PRINTS" id="PR01333">
    <property type="entry name" value="2POREKCHANEL"/>
</dbReference>
<evidence type="ECO:0000256" key="4">
    <source>
        <dbReference type="ARBA" id="ARBA00022989"/>
    </source>
</evidence>
<sequence length="556" mass="63729">MSLVVFRYIELPAELSRLEALRANLRVHRYSFVDSVSNNSDVSNLRKLFLNNYKECDDKECLQVSVKLREYEQVVQEAAQSGLLITFVSDTIDQENRDTTDLPPIVIERWSILQAVFFASTVLTTIGYGNVVPSTNGGRMFCILFAFVGIPLTLIVIADLGKLFARGVVKIALAMKSKLPLYFSFSCIPTNLAGRRSLGAFTAIVLLFLYLACGAGMFMLWEDDWNFFDGFYFCFVTMTTIGFGDLVPKKPKYTLLCTLYILIGLALTSTIIELVRRQYAQSWRRLQRLSGPLAETIRRLGEQAGGDMSALHSDLRKVLTVISMPRLKWSTSLNRGDTKEQDWEEAVEAMLRDIAVNANNIQPKKKQIMQIVIYESNKPLSPSSISSPNVGLAKSTKTIICRRALWSRSCKIETSAHRQLCALRIMCVFELIIYKKIQSQWCSYLTVLYKKALVMYIHAQLSIMTGIKDPTKQPDLEKIKQENEQMNVLVRRSFMDIKNMYMQHFFKFSKDMAESFRSILDDIKVRIEEFHEQNQSIFDLFSLSQLQKWSQSQREQ</sequence>
<dbReference type="Pfam" id="PF07885">
    <property type="entry name" value="Ion_trans_2"/>
    <property type="match status" value="2"/>
</dbReference>
<proteinExistence type="inferred from homology"/>
<dbReference type="GO" id="GO:0030322">
    <property type="term" value="P:stabilization of membrane potential"/>
    <property type="evidence" value="ECO:0007669"/>
    <property type="project" value="TreeGrafter"/>
</dbReference>
<feature type="transmembrane region" description="Helical" evidence="9">
    <location>
        <begin position="137"/>
        <end position="158"/>
    </location>
</feature>
<dbReference type="AlphaFoldDB" id="A0A2A3ELZ9"/>
<dbReference type="OrthoDB" id="297496at2759"/>
<feature type="transmembrane region" description="Helical" evidence="9">
    <location>
        <begin position="227"/>
        <end position="247"/>
    </location>
</feature>
<evidence type="ECO:0000256" key="1">
    <source>
        <dbReference type="ARBA" id="ARBA00004141"/>
    </source>
</evidence>
<dbReference type="PANTHER" id="PTHR11003:SF142">
    <property type="entry name" value="POTASSIUM CHANNEL DOMAIN-CONTAINING PROTEIN"/>
    <property type="match status" value="1"/>
</dbReference>
<keyword evidence="6 9" id="KW-0472">Membrane</keyword>